<gene>
    <name evidence="9" type="primary">gltP</name>
    <name evidence="9" type="ORF">SISI_0158</name>
</gene>
<evidence type="ECO:0000256" key="4">
    <source>
        <dbReference type="ARBA" id="ARBA00022692"/>
    </source>
</evidence>
<keyword evidence="6 8" id="KW-1133">Transmembrane helix</keyword>
<accession>A0A6S6RZM4</accession>
<dbReference type="PRINTS" id="PR00173">
    <property type="entry name" value="EDTRNSPORT"/>
</dbReference>
<feature type="transmembrane region" description="Helical" evidence="8">
    <location>
        <begin position="274"/>
        <end position="292"/>
    </location>
</feature>
<dbReference type="SUPFAM" id="SSF118215">
    <property type="entry name" value="Proton glutamate symport protein"/>
    <property type="match status" value="1"/>
</dbReference>
<evidence type="ECO:0000256" key="1">
    <source>
        <dbReference type="ARBA" id="ARBA00004651"/>
    </source>
</evidence>
<evidence type="ECO:0000256" key="3">
    <source>
        <dbReference type="ARBA" id="ARBA00022475"/>
    </source>
</evidence>
<keyword evidence="3" id="KW-1003">Cell membrane</keyword>
<dbReference type="InterPro" id="IPR018107">
    <property type="entry name" value="Na-dicarboxylate_symporter_CS"/>
</dbReference>
<feature type="transmembrane region" description="Helical" evidence="8">
    <location>
        <begin position="9"/>
        <end position="28"/>
    </location>
</feature>
<feature type="transmembrane region" description="Helical" evidence="8">
    <location>
        <begin position="163"/>
        <end position="182"/>
    </location>
</feature>
<dbReference type="InterPro" id="IPR001991">
    <property type="entry name" value="Na-dicarboxylate_symporter"/>
</dbReference>
<evidence type="ECO:0000256" key="2">
    <source>
        <dbReference type="ARBA" id="ARBA00022448"/>
    </source>
</evidence>
<comment type="caution">
    <text evidence="9">The sequence shown here is derived from an EMBL/GenBank/DDBJ whole genome shotgun (WGS) entry which is preliminary data.</text>
</comment>
<feature type="transmembrane region" description="Helical" evidence="8">
    <location>
        <begin position="212"/>
        <end position="234"/>
    </location>
</feature>
<feature type="transmembrane region" description="Helical" evidence="8">
    <location>
        <begin position="240"/>
        <end position="267"/>
    </location>
</feature>
<sequence length="436" mass="48405">MKIIQSKNLALNIIIGLFLGILTGLILHQNNFIKLWVVLNFLQPMGKIFIRLIKMIVIPIIISSLIIGISGIDDTKNLSRIGLKTVLYFELVTTLAIIVGLIAANIFKPGVGINMSKLSNNVDVEQYKNFTNNIHNNEHTNILNIIVDLIPSNIFKTFVNGNILSIIFFSVIFSLGLSGLPFQNKKNLINIIKTISETMFNITNIIMRYSPIGVYSLISITVANFGFLSLIPLIKLVVLVYLTIIFFIFIILGSIAWYFGFNIIYLLRILKNELLLAFTTSSSEAVLLNLMAKMENYGAPKNICNFVIPTGYSFNLDGSTLYQSIAALFIAQLYGINLTLFTQITLILTLMITSKGIAGIPGVSFVVLLATLGSIGIPIEGIAFISGVDRILDMARTVLNVIGNALAVLIISKWENQYDTKKAFNYLESKKYKKVK</sequence>
<dbReference type="PANTHER" id="PTHR42865:SF7">
    <property type="entry name" value="PROTON_GLUTAMATE-ASPARTATE SYMPORTER"/>
    <property type="match status" value="1"/>
</dbReference>
<keyword evidence="2" id="KW-0813">Transport</keyword>
<dbReference type="InterPro" id="IPR036458">
    <property type="entry name" value="Na:dicarbo_symporter_sf"/>
</dbReference>
<dbReference type="EMBL" id="CACTJB010000002">
    <property type="protein sequence ID" value="CAA3706958.1"/>
    <property type="molecule type" value="Genomic_DNA"/>
</dbReference>
<dbReference type="PROSITE" id="PS00714">
    <property type="entry name" value="NA_DICARBOXYL_SYMP_2"/>
    <property type="match status" value="1"/>
</dbReference>
<dbReference type="PANTHER" id="PTHR42865">
    <property type="entry name" value="PROTON/GLUTAMATE-ASPARTATE SYMPORTER"/>
    <property type="match status" value="1"/>
</dbReference>
<feature type="transmembrane region" description="Helical" evidence="8">
    <location>
        <begin position="365"/>
        <end position="388"/>
    </location>
</feature>
<dbReference type="GO" id="GO:0006835">
    <property type="term" value="P:dicarboxylic acid transport"/>
    <property type="evidence" value="ECO:0007669"/>
    <property type="project" value="TreeGrafter"/>
</dbReference>
<feature type="transmembrane region" description="Helical" evidence="8">
    <location>
        <begin position="325"/>
        <end position="353"/>
    </location>
</feature>
<dbReference type="Pfam" id="PF00375">
    <property type="entry name" value="SDF"/>
    <property type="match status" value="1"/>
</dbReference>
<evidence type="ECO:0000256" key="7">
    <source>
        <dbReference type="ARBA" id="ARBA00023136"/>
    </source>
</evidence>
<feature type="transmembrane region" description="Helical" evidence="8">
    <location>
        <begin position="394"/>
        <end position="412"/>
    </location>
</feature>
<evidence type="ECO:0000256" key="6">
    <source>
        <dbReference type="ARBA" id="ARBA00022989"/>
    </source>
</evidence>
<dbReference type="Gene3D" id="1.10.3860.10">
    <property type="entry name" value="Sodium:dicarboxylate symporter"/>
    <property type="match status" value="1"/>
</dbReference>
<keyword evidence="4 8" id="KW-0812">Transmembrane</keyword>
<dbReference type="GO" id="GO:0005886">
    <property type="term" value="C:plasma membrane"/>
    <property type="evidence" value="ECO:0007669"/>
    <property type="project" value="UniProtKB-SubCell"/>
</dbReference>
<evidence type="ECO:0000313" key="10">
    <source>
        <dbReference type="Proteomes" id="UP000560980"/>
    </source>
</evidence>
<dbReference type="GO" id="GO:0015293">
    <property type="term" value="F:symporter activity"/>
    <property type="evidence" value="ECO:0007669"/>
    <property type="project" value="UniProtKB-KW"/>
</dbReference>
<evidence type="ECO:0000256" key="5">
    <source>
        <dbReference type="ARBA" id="ARBA00022847"/>
    </source>
</evidence>
<dbReference type="Proteomes" id="UP000560980">
    <property type="component" value="Unassembled WGS sequence"/>
</dbReference>
<keyword evidence="7 8" id="KW-0472">Membrane</keyword>
<evidence type="ECO:0000313" key="9">
    <source>
        <dbReference type="EMBL" id="CAA3706958.1"/>
    </source>
</evidence>
<evidence type="ECO:0000256" key="8">
    <source>
        <dbReference type="SAM" id="Phobius"/>
    </source>
</evidence>
<organism evidence="9 10">
    <name type="scientific">Candidatus Portiera aleyrodidarum</name>
    <name type="common">primary endosymbiont of Bemisia tabaci</name>
    <dbReference type="NCBI Taxonomy" id="91844"/>
    <lineage>
        <taxon>Bacteria</taxon>
        <taxon>Pseudomonadati</taxon>
        <taxon>Pseudomonadota</taxon>
        <taxon>Gammaproteobacteria</taxon>
        <taxon>Candidatus Johnevansiales</taxon>
        <taxon>Candidatus Johnevansiaceae</taxon>
        <taxon>Candidatus Portiera</taxon>
    </lineage>
</organism>
<name>A0A6S6RZM4_9GAMM</name>
<protein>
    <submittedName>
        <fullName evidence="9">Proton glutamate symport protein</fullName>
    </submittedName>
</protein>
<comment type="subcellular location">
    <subcellularLocation>
        <location evidence="1">Cell membrane</location>
        <topology evidence="1">Multi-pass membrane protein</topology>
    </subcellularLocation>
</comment>
<proteinExistence type="predicted"/>
<keyword evidence="5" id="KW-0769">Symport</keyword>
<feature type="transmembrane region" description="Helical" evidence="8">
    <location>
        <begin position="48"/>
        <end position="73"/>
    </location>
</feature>
<reference evidence="9 10" key="1">
    <citation type="submission" date="2019-12" db="EMBL/GenBank/DDBJ databases">
        <authorList>
            <person name="Santos-Garcia D."/>
            <person name="Santos-Garcia D."/>
            <person name="Santos-Garcia D."/>
        </authorList>
    </citation>
    <scope>NUCLEOTIDE SEQUENCE [LARGE SCALE GENOMIC DNA]</scope>
    <source>
        <strain evidence="9">SiSi</strain>
    </source>
</reference>
<feature type="transmembrane region" description="Helical" evidence="8">
    <location>
        <begin position="85"/>
        <end position="107"/>
    </location>
</feature>
<dbReference type="FunFam" id="1.10.3860.10:FF:000001">
    <property type="entry name" value="C4-dicarboxylate transport protein"/>
    <property type="match status" value="1"/>
</dbReference>
<dbReference type="RefSeq" id="WP_183042951.1">
    <property type="nucleotide sequence ID" value="NZ_CACTJB010000002.1"/>
</dbReference>
<dbReference type="AlphaFoldDB" id="A0A6S6RZM4"/>